<dbReference type="Proteomes" id="UP001161017">
    <property type="component" value="Unassembled WGS sequence"/>
</dbReference>
<dbReference type="InterPro" id="IPR027443">
    <property type="entry name" value="IPNS-like_sf"/>
</dbReference>
<evidence type="ECO:0000256" key="1">
    <source>
        <dbReference type="SAM" id="MobiDB-lite"/>
    </source>
</evidence>
<evidence type="ECO:0000313" key="3">
    <source>
        <dbReference type="Proteomes" id="UP001161017"/>
    </source>
</evidence>
<accession>A0AA43QT39</accession>
<comment type="caution">
    <text evidence="2">The sequence shown here is derived from an EMBL/GenBank/DDBJ whole genome shotgun (WGS) entry which is preliminary data.</text>
</comment>
<feature type="compositionally biased region" description="Low complexity" evidence="1">
    <location>
        <begin position="94"/>
        <end position="106"/>
    </location>
</feature>
<dbReference type="SUPFAM" id="SSF51197">
    <property type="entry name" value="Clavaminate synthase-like"/>
    <property type="match status" value="1"/>
</dbReference>
<name>A0AA43QT39_9LECA</name>
<keyword evidence="3" id="KW-1185">Reference proteome</keyword>
<feature type="compositionally biased region" description="Polar residues" evidence="1">
    <location>
        <begin position="49"/>
        <end position="70"/>
    </location>
</feature>
<sequence>MSKTGSLRKLQPLRGDDEMRFANNSEVSEVDLRDGSGEEESWFLRQASLMAQPSDTPPKTWNSNDGNKSISLLDPDHQRNDPAHKPPKCRSKLAKQSSAQSSPQPLNRAATTPPPSPLPPKTNRRHLLRLPQPLRPPLPTPPPRFAHLKHQIITHHGPAIQASFHRLLRSLRHSTSHIRSLGPSIIPTLSFSDIRHSNIPALTTFRDALHKHGCGVIRNVVHPSEALGWKELVQRYIRNNAATTHGFPAERPAVWELYWSPSQVLARAHPNVISAQRFLMGHWHTSHLKEDGREGREALVSTRHPLAYADRLRIRQPGDEGFALGPHVDGGSCERWEKEGYGRGGVYDAILEGRWEEYDPWEASGRLDAVSDLYNGAGGCSMFRMFQGWMAMSEMGGGEGHLMVNPLFREATAYYLLRPFFRPRSTAVVGGEGFLSEENWVLEEESSSVMQGAVPASAQELNDVLHPHLDLKHTMVHVPEVNPGDYVAWHCDTIHAVDSVHAGSSDSSVLYIPACPLTEANAEYLARQRETFSEGLPAPDFPSGDGESQHIGRLTPDFVMQNIGTEAKQAMGLAKLDVDRKDQRKNERMTLERCNEILGFG</sequence>
<feature type="region of interest" description="Disordered" evidence="1">
    <location>
        <begin position="1"/>
        <end position="124"/>
    </location>
</feature>
<evidence type="ECO:0000313" key="2">
    <source>
        <dbReference type="EMBL" id="MDI1490358.1"/>
    </source>
</evidence>
<reference evidence="2" key="1">
    <citation type="journal article" date="2023" name="Genome Biol. Evol.">
        <title>First Whole Genome Sequence and Flow Cytometry Genome Size Data for the Lichen-Forming Fungus Ramalina farinacea (Ascomycota).</title>
        <authorList>
            <person name="Llewellyn T."/>
            <person name="Mian S."/>
            <person name="Hill R."/>
            <person name="Leitch I.J."/>
            <person name="Gaya E."/>
        </authorList>
    </citation>
    <scope>NUCLEOTIDE SEQUENCE</scope>
    <source>
        <strain evidence="2">LIQ254RAFAR</strain>
    </source>
</reference>
<dbReference type="PANTHER" id="PTHR30613:SF1">
    <property type="entry name" value="DUF1479 DOMAIN PROTEIN (AFU_ORTHOLOGUE AFUA_5G09280)"/>
    <property type="match status" value="1"/>
</dbReference>
<dbReference type="Pfam" id="PF07350">
    <property type="entry name" value="Gig2-like"/>
    <property type="match status" value="1"/>
</dbReference>
<evidence type="ECO:0008006" key="4">
    <source>
        <dbReference type="Google" id="ProtNLM"/>
    </source>
</evidence>
<dbReference type="EMBL" id="JAPUFD010000011">
    <property type="protein sequence ID" value="MDI1490358.1"/>
    <property type="molecule type" value="Genomic_DNA"/>
</dbReference>
<proteinExistence type="predicted"/>
<protein>
    <recommendedName>
        <fullName evidence="4">DUF1479-domain-containing protein</fullName>
    </recommendedName>
</protein>
<dbReference type="Gene3D" id="2.60.120.330">
    <property type="entry name" value="B-lactam Antibiotic, Isopenicillin N Synthase, Chain"/>
    <property type="match status" value="1"/>
</dbReference>
<gene>
    <name evidence="2" type="ORF">OHK93_001558</name>
</gene>
<dbReference type="InterPro" id="IPR010856">
    <property type="entry name" value="Gig2-like"/>
</dbReference>
<dbReference type="AlphaFoldDB" id="A0AA43QT39"/>
<organism evidence="2 3">
    <name type="scientific">Ramalina farinacea</name>
    <dbReference type="NCBI Taxonomy" id="258253"/>
    <lineage>
        <taxon>Eukaryota</taxon>
        <taxon>Fungi</taxon>
        <taxon>Dikarya</taxon>
        <taxon>Ascomycota</taxon>
        <taxon>Pezizomycotina</taxon>
        <taxon>Lecanoromycetes</taxon>
        <taxon>OSLEUM clade</taxon>
        <taxon>Lecanoromycetidae</taxon>
        <taxon>Lecanorales</taxon>
        <taxon>Lecanorineae</taxon>
        <taxon>Ramalinaceae</taxon>
        <taxon>Ramalina</taxon>
    </lineage>
</organism>
<feature type="compositionally biased region" description="Basic and acidic residues" evidence="1">
    <location>
        <begin position="74"/>
        <end position="84"/>
    </location>
</feature>
<dbReference type="PANTHER" id="PTHR30613">
    <property type="entry name" value="UNCHARACTERIZED PROTEIN YBIU-RELATED"/>
    <property type="match status" value="1"/>
</dbReference>